<dbReference type="EMBL" id="MJMN01000002">
    <property type="protein sequence ID" value="OMG92626.1"/>
    <property type="molecule type" value="Genomic_DNA"/>
</dbReference>
<protein>
    <submittedName>
        <fullName evidence="2">NADPH:quinone oxidoreductase</fullName>
    </submittedName>
</protein>
<dbReference type="GO" id="GO:0008270">
    <property type="term" value="F:zinc ion binding"/>
    <property type="evidence" value="ECO:0007669"/>
    <property type="project" value="InterPro"/>
</dbReference>
<evidence type="ECO:0000259" key="1">
    <source>
        <dbReference type="SMART" id="SM00829"/>
    </source>
</evidence>
<sequence length="336" mass="35378">MKALLVRNFAPAGDHRVETVADPVPGADEVLIQVAAAGVNYPDTLVVSGKYQILPALPFVPGKDASGTVLRTGADVTGFKPGDRVVAHMEHGAYASQAVARAAHCHLLPDGVSHEDAAAMGLVFQTAYLALLERGGFRAGETVLVNGAAGGVGGAAVQLVKALGGIALAGVNTPQQAQVAREMGADHVIDLSVENLRDSLRDQVWAATDGRGADIVLDPLGDEVFAASLRALAWCGRLVVIGFAAGQIPTLKANYLLLKNISVIGLQWSDYRDRQPEKIALAQARLLRMREQGLIRPRLAAGLPLEEVAIALQALEQGRATGKYVVHMESPSHRPI</sequence>
<dbReference type="InterPro" id="IPR002364">
    <property type="entry name" value="Quin_OxRdtase/zeta-crystal_CS"/>
</dbReference>
<dbReference type="InterPro" id="IPR013154">
    <property type="entry name" value="ADH-like_N"/>
</dbReference>
<organism evidence="2 3">
    <name type="scientific">Alcaligenes xylosoxydans xylosoxydans</name>
    <name type="common">Achromobacter xylosoxidans</name>
    <dbReference type="NCBI Taxonomy" id="85698"/>
    <lineage>
        <taxon>Bacteria</taxon>
        <taxon>Pseudomonadati</taxon>
        <taxon>Pseudomonadota</taxon>
        <taxon>Betaproteobacteria</taxon>
        <taxon>Burkholderiales</taxon>
        <taxon>Alcaligenaceae</taxon>
        <taxon>Achromobacter</taxon>
    </lineage>
</organism>
<dbReference type="InterPro" id="IPR011032">
    <property type="entry name" value="GroES-like_sf"/>
</dbReference>
<dbReference type="PANTHER" id="PTHR43677">
    <property type="entry name" value="SHORT-CHAIN DEHYDROGENASE/REDUCTASE"/>
    <property type="match status" value="1"/>
</dbReference>
<accession>A0A1R1JZK3</accession>
<dbReference type="AlphaFoldDB" id="A0A1R1JZK3"/>
<dbReference type="InterPro" id="IPR020843">
    <property type="entry name" value="ER"/>
</dbReference>
<dbReference type="CDD" id="cd08241">
    <property type="entry name" value="QOR1"/>
    <property type="match status" value="1"/>
</dbReference>
<dbReference type="PROSITE" id="PS01162">
    <property type="entry name" value="QOR_ZETA_CRYSTAL"/>
    <property type="match status" value="1"/>
</dbReference>
<dbReference type="PANTHER" id="PTHR43677:SF4">
    <property type="entry name" value="QUINONE OXIDOREDUCTASE-LIKE PROTEIN 2"/>
    <property type="match status" value="1"/>
</dbReference>
<dbReference type="Proteomes" id="UP000187251">
    <property type="component" value="Unassembled WGS sequence"/>
</dbReference>
<dbReference type="SUPFAM" id="SSF50129">
    <property type="entry name" value="GroES-like"/>
    <property type="match status" value="1"/>
</dbReference>
<comment type="caution">
    <text evidence="2">The sequence shown here is derived from an EMBL/GenBank/DDBJ whole genome shotgun (WGS) entry which is preliminary data.</text>
</comment>
<dbReference type="Gene3D" id="3.40.50.720">
    <property type="entry name" value="NAD(P)-binding Rossmann-like Domain"/>
    <property type="match status" value="1"/>
</dbReference>
<dbReference type="InterPro" id="IPR051397">
    <property type="entry name" value="Zn-ADH-like_protein"/>
</dbReference>
<dbReference type="OrthoDB" id="4190732at2"/>
<dbReference type="RefSeq" id="WP_054428376.1">
    <property type="nucleotide sequence ID" value="NZ_CYTD01000003.1"/>
</dbReference>
<evidence type="ECO:0000313" key="2">
    <source>
        <dbReference type="EMBL" id="OMG92626.1"/>
    </source>
</evidence>
<dbReference type="GO" id="GO:0016491">
    <property type="term" value="F:oxidoreductase activity"/>
    <property type="evidence" value="ECO:0007669"/>
    <property type="project" value="InterPro"/>
</dbReference>
<dbReference type="Gene3D" id="3.90.180.10">
    <property type="entry name" value="Medium-chain alcohol dehydrogenases, catalytic domain"/>
    <property type="match status" value="1"/>
</dbReference>
<dbReference type="SUPFAM" id="SSF51735">
    <property type="entry name" value="NAD(P)-binding Rossmann-fold domains"/>
    <property type="match status" value="1"/>
</dbReference>
<dbReference type="GeneID" id="92896520"/>
<evidence type="ECO:0000313" key="3">
    <source>
        <dbReference type="Proteomes" id="UP000187251"/>
    </source>
</evidence>
<dbReference type="InterPro" id="IPR013149">
    <property type="entry name" value="ADH-like_C"/>
</dbReference>
<proteinExistence type="predicted"/>
<gene>
    <name evidence="2" type="ORF">BIZ92_08130</name>
</gene>
<feature type="domain" description="Enoyl reductase (ER)" evidence="1">
    <location>
        <begin position="13"/>
        <end position="326"/>
    </location>
</feature>
<dbReference type="Pfam" id="PF08240">
    <property type="entry name" value="ADH_N"/>
    <property type="match status" value="1"/>
</dbReference>
<dbReference type="SMART" id="SM00829">
    <property type="entry name" value="PKS_ER"/>
    <property type="match status" value="1"/>
</dbReference>
<dbReference type="InterPro" id="IPR036291">
    <property type="entry name" value="NAD(P)-bd_dom_sf"/>
</dbReference>
<dbReference type="Pfam" id="PF00107">
    <property type="entry name" value="ADH_zinc_N"/>
    <property type="match status" value="1"/>
</dbReference>
<reference evidence="2 3" key="1">
    <citation type="submission" date="2016-09" db="EMBL/GenBank/DDBJ databases">
        <title>Phylogenomics of Achromobacter.</title>
        <authorList>
            <person name="Jeukens J."/>
            <person name="Freschi L."/>
            <person name="Vincent A.T."/>
            <person name="Emond-Rheault J.-G."/>
            <person name="Kukavica-Ibrulj I."/>
            <person name="Charette S.J."/>
            <person name="Levesque R.C."/>
        </authorList>
    </citation>
    <scope>NUCLEOTIDE SEQUENCE [LARGE SCALE GENOMIC DNA]</scope>
    <source>
        <strain evidence="2 3">AUS488</strain>
    </source>
</reference>
<name>A0A1R1JZK3_ALCXX</name>